<dbReference type="GO" id="GO:0005743">
    <property type="term" value="C:mitochondrial inner membrane"/>
    <property type="evidence" value="ECO:0007669"/>
    <property type="project" value="UniProtKB-SubCell"/>
</dbReference>
<keyword evidence="3 11" id="KW-0813">Transport</keyword>
<dbReference type="InterPro" id="IPR023395">
    <property type="entry name" value="MCP_dom_sf"/>
</dbReference>
<evidence type="ECO:0008006" key="14">
    <source>
        <dbReference type="Google" id="ProtNLM"/>
    </source>
</evidence>
<keyword evidence="9 10" id="KW-0472">Membrane</keyword>
<proteinExistence type="inferred from homology"/>
<sequence length="291" mass="33284">MNTSDGLKVTKGEYDISTPIGDWREFACGWGAAVINVTCTYPINKMIFRQMLHGINIYHAFLELRNEGLYFLYRGMLPPLCQKTFSMAIMFGVYEEVRKPLIDLGMNKYLAKTTGALVSGTTEAILMPFERIQTLLSDSGYHSHFRNTYHAFQVVGTQYGFREYFRGLMPILLRNGPSNIGFFIIREEFQTHMPKFESKLYRTVAEFMCGASIGLLLSTAFYPLNVVKISMQSKIGGDFESVWKVLVQIYYERGGTIRGIYKGIHTNCSRAFISWGVMNTAYEHLKTLIYN</sequence>
<dbReference type="InterPro" id="IPR018108">
    <property type="entry name" value="MCP_transmembrane"/>
</dbReference>
<evidence type="ECO:0000256" key="7">
    <source>
        <dbReference type="ARBA" id="ARBA00022989"/>
    </source>
</evidence>
<evidence type="ECO:0000256" key="6">
    <source>
        <dbReference type="ARBA" id="ARBA00022792"/>
    </source>
</evidence>
<evidence type="ECO:0000313" key="12">
    <source>
        <dbReference type="EMBL" id="KAL3280559.1"/>
    </source>
</evidence>
<keyword evidence="7" id="KW-1133">Transmembrane helix</keyword>
<evidence type="ECO:0000256" key="4">
    <source>
        <dbReference type="ARBA" id="ARBA00022692"/>
    </source>
</evidence>
<dbReference type="PROSITE" id="PS50920">
    <property type="entry name" value="SOLCAR"/>
    <property type="match status" value="3"/>
</dbReference>
<dbReference type="AlphaFoldDB" id="A0ABD2NPM6"/>
<comment type="subcellular location">
    <subcellularLocation>
        <location evidence="1">Mitochondrion inner membrane</location>
        <topology evidence="1">Multi-pass membrane protein</topology>
    </subcellularLocation>
</comment>
<keyword evidence="6" id="KW-0999">Mitochondrion inner membrane</keyword>
<evidence type="ECO:0000256" key="9">
    <source>
        <dbReference type="ARBA" id="ARBA00023136"/>
    </source>
</evidence>
<keyword evidence="8" id="KW-0496">Mitochondrion</keyword>
<accession>A0ABD2NPM6</accession>
<evidence type="ECO:0000256" key="3">
    <source>
        <dbReference type="ARBA" id="ARBA00022448"/>
    </source>
</evidence>
<dbReference type="PANTHER" id="PTHR46131">
    <property type="entry name" value="SD08549P"/>
    <property type="match status" value="1"/>
</dbReference>
<evidence type="ECO:0000256" key="8">
    <source>
        <dbReference type="ARBA" id="ARBA00023128"/>
    </source>
</evidence>
<keyword evidence="13" id="KW-1185">Reference proteome</keyword>
<evidence type="ECO:0000313" key="13">
    <source>
        <dbReference type="Proteomes" id="UP001516400"/>
    </source>
</evidence>
<dbReference type="PANTHER" id="PTHR46131:SF1">
    <property type="entry name" value="SD08549P"/>
    <property type="match status" value="1"/>
</dbReference>
<dbReference type="SUPFAM" id="SSF103506">
    <property type="entry name" value="Mitochondrial carrier"/>
    <property type="match status" value="1"/>
</dbReference>
<evidence type="ECO:0000256" key="1">
    <source>
        <dbReference type="ARBA" id="ARBA00004448"/>
    </source>
</evidence>
<feature type="repeat" description="Solcar" evidence="10">
    <location>
        <begin position="107"/>
        <end position="192"/>
    </location>
</feature>
<dbReference type="Proteomes" id="UP001516400">
    <property type="component" value="Unassembled WGS sequence"/>
</dbReference>
<dbReference type="EMBL" id="JABFTP020000144">
    <property type="protein sequence ID" value="KAL3280559.1"/>
    <property type="molecule type" value="Genomic_DNA"/>
</dbReference>
<evidence type="ECO:0000256" key="5">
    <source>
        <dbReference type="ARBA" id="ARBA00022737"/>
    </source>
</evidence>
<evidence type="ECO:0000256" key="10">
    <source>
        <dbReference type="PROSITE-ProRule" id="PRU00282"/>
    </source>
</evidence>
<gene>
    <name evidence="12" type="ORF">HHI36_003788</name>
</gene>
<feature type="repeat" description="Solcar" evidence="10">
    <location>
        <begin position="20"/>
        <end position="100"/>
    </location>
</feature>
<protein>
    <recommendedName>
        <fullName evidence="14">Solute carrier family 25 member 51</fullName>
    </recommendedName>
</protein>
<comment type="caution">
    <text evidence="12">The sequence shown here is derived from an EMBL/GenBank/DDBJ whole genome shotgun (WGS) entry which is preliminary data.</text>
</comment>
<comment type="similarity">
    <text evidence="2 11">Belongs to the mitochondrial carrier (TC 2.A.29) family.</text>
</comment>
<dbReference type="Gene3D" id="1.50.40.10">
    <property type="entry name" value="Mitochondrial carrier domain"/>
    <property type="match status" value="1"/>
</dbReference>
<reference evidence="12 13" key="1">
    <citation type="journal article" date="2021" name="BMC Biol.">
        <title>Horizontally acquired antibacterial genes associated with adaptive radiation of ladybird beetles.</title>
        <authorList>
            <person name="Li H.S."/>
            <person name="Tang X.F."/>
            <person name="Huang Y.H."/>
            <person name="Xu Z.Y."/>
            <person name="Chen M.L."/>
            <person name="Du X.Y."/>
            <person name="Qiu B.Y."/>
            <person name="Chen P.T."/>
            <person name="Zhang W."/>
            <person name="Slipinski A."/>
            <person name="Escalona H.E."/>
            <person name="Waterhouse R.M."/>
            <person name="Zwick A."/>
            <person name="Pang H."/>
        </authorList>
    </citation>
    <scope>NUCLEOTIDE SEQUENCE [LARGE SCALE GENOMIC DNA]</scope>
    <source>
        <strain evidence="12">SYSU2018</strain>
    </source>
</reference>
<name>A0ABD2NPM6_9CUCU</name>
<keyword evidence="4 10" id="KW-0812">Transmembrane</keyword>
<evidence type="ECO:0000256" key="2">
    <source>
        <dbReference type="ARBA" id="ARBA00006375"/>
    </source>
</evidence>
<evidence type="ECO:0000256" key="11">
    <source>
        <dbReference type="RuleBase" id="RU000488"/>
    </source>
</evidence>
<dbReference type="InterPro" id="IPR052465">
    <property type="entry name" value="Mito_NAD+_Carrier"/>
</dbReference>
<feature type="repeat" description="Solcar" evidence="10">
    <location>
        <begin position="201"/>
        <end position="288"/>
    </location>
</feature>
<organism evidence="12 13">
    <name type="scientific">Cryptolaemus montrouzieri</name>
    <dbReference type="NCBI Taxonomy" id="559131"/>
    <lineage>
        <taxon>Eukaryota</taxon>
        <taxon>Metazoa</taxon>
        <taxon>Ecdysozoa</taxon>
        <taxon>Arthropoda</taxon>
        <taxon>Hexapoda</taxon>
        <taxon>Insecta</taxon>
        <taxon>Pterygota</taxon>
        <taxon>Neoptera</taxon>
        <taxon>Endopterygota</taxon>
        <taxon>Coleoptera</taxon>
        <taxon>Polyphaga</taxon>
        <taxon>Cucujiformia</taxon>
        <taxon>Coccinelloidea</taxon>
        <taxon>Coccinellidae</taxon>
        <taxon>Scymninae</taxon>
        <taxon>Scymnini</taxon>
        <taxon>Cryptolaemus</taxon>
    </lineage>
</organism>
<dbReference type="Pfam" id="PF00153">
    <property type="entry name" value="Mito_carr"/>
    <property type="match status" value="3"/>
</dbReference>
<keyword evidence="5" id="KW-0677">Repeat</keyword>